<comment type="caution">
    <text evidence="2">The sequence shown here is derived from an EMBL/GenBank/DDBJ whole genome shotgun (WGS) entry which is preliminary data.</text>
</comment>
<dbReference type="EMBL" id="LAZR01042981">
    <property type="protein sequence ID" value="KKL08189.1"/>
    <property type="molecule type" value="Genomic_DNA"/>
</dbReference>
<proteinExistence type="predicted"/>
<reference evidence="2" key="1">
    <citation type="journal article" date="2015" name="Nature">
        <title>Complex archaea that bridge the gap between prokaryotes and eukaryotes.</title>
        <authorList>
            <person name="Spang A."/>
            <person name="Saw J.H."/>
            <person name="Jorgensen S.L."/>
            <person name="Zaremba-Niedzwiedzka K."/>
            <person name="Martijn J."/>
            <person name="Lind A.E."/>
            <person name="van Eijk R."/>
            <person name="Schleper C."/>
            <person name="Guy L."/>
            <person name="Ettema T.J."/>
        </authorList>
    </citation>
    <scope>NUCLEOTIDE SEQUENCE</scope>
</reference>
<evidence type="ECO:0000313" key="2">
    <source>
        <dbReference type="EMBL" id="KKL08189.1"/>
    </source>
</evidence>
<gene>
    <name evidence="2" type="ORF">LCGC14_2578360</name>
</gene>
<protein>
    <submittedName>
        <fullName evidence="2">Uncharacterized protein</fullName>
    </submittedName>
</protein>
<feature type="non-terminal residue" evidence="2">
    <location>
        <position position="121"/>
    </location>
</feature>
<feature type="region of interest" description="Disordered" evidence="1">
    <location>
        <begin position="1"/>
        <end position="20"/>
    </location>
</feature>
<dbReference type="AlphaFoldDB" id="A0A0F9AF82"/>
<accession>A0A0F9AF82</accession>
<evidence type="ECO:0000256" key="1">
    <source>
        <dbReference type="SAM" id="MobiDB-lite"/>
    </source>
</evidence>
<name>A0A0F9AF82_9ZZZZ</name>
<organism evidence="2">
    <name type="scientific">marine sediment metagenome</name>
    <dbReference type="NCBI Taxonomy" id="412755"/>
    <lineage>
        <taxon>unclassified sequences</taxon>
        <taxon>metagenomes</taxon>
        <taxon>ecological metagenomes</taxon>
    </lineage>
</organism>
<sequence>MALKLSTLEQSEGNPKGAKETMAGVGALNLSVRDETELAKTYVGKGAMLELAFTGIPGLRGPIKTLIKFGGNISPIVRRQLLKLEIWQDTEPLFDRYLVRVWYAGDSSIPEEGIQGSFSKD</sequence>